<feature type="transmembrane region" description="Helical" evidence="1">
    <location>
        <begin position="83"/>
        <end position="104"/>
    </location>
</feature>
<dbReference type="EMBL" id="AP014946">
    <property type="protein sequence ID" value="BAT59131.1"/>
    <property type="molecule type" value="Genomic_DNA"/>
</dbReference>
<feature type="transmembrane region" description="Helical" evidence="1">
    <location>
        <begin position="50"/>
        <end position="71"/>
    </location>
</feature>
<gene>
    <name evidence="2" type="ORF">GJW-30_1_01661</name>
</gene>
<feature type="transmembrane region" description="Helical" evidence="1">
    <location>
        <begin position="198"/>
        <end position="217"/>
    </location>
</feature>
<dbReference type="PIRSF" id="PIRSF028704">
    <property type="entry name" value="UPC028704"/>
    <property type="match status" value="1"/>
</dbReference>
<feature type="transmembrane region" description="Helical" evidence="1">
    <location>
        <begin position="124"/>
        <end position="151"/>
    </location>
</feature>
<keyword evidence="1" id="KW-0812">Transmembrane</keyword>
<keyword evidence="1" id="KW-1133">Transmembrane helix</keyword>
<dbReference type="PANTHER" id="PTHR38592:SF3">
    <property type="entry name" value="BLL4819 PROTEIN"/>
    <property type="match status" value="1"/>
</dbReference>
<evidence type="ECO:0000313" key="2">
    <source>
        <dbReference type="EMBL" id="BAT59131.1"/>
    </source>
</evidence>
<name>A0A0S3PT83_9BRAD</name>
<feature type="transmembrane region" description="Helical" evidence="1">
    <location>
        <begin position="224"/>
        <end position="244"/>
    </location>
</feature>
<proteinExistence type="predicted"/>
<feature type="transmembrane region" description="Helical" evidence="1">
    <location>
        <begin position="264"/>
        <end position="286"/>
    </location>
</feature>
<keyword evidence="1" id="KW-0472">Membrane</keyword>
<evidence type="ECO:0000256" key="1">
    <source>
        <dbReference type="SAM" id="Phobius"/>
    </source>
</evidence>
<dbReference type="AlphaFoldDB" id="A0A0S3PT83"/>
<keyword evidence="3" id="KW-1185">Reference proteome</keyword>
<feature type="transmembrane region" description="Helical" evidence="1">
    <location>
        <begin position="12"/>
        <end position="30"/>
    </location>
</feature>
<feature type="transmembrane region" description="Helical" evidence="1">
    <location>
        <begin position="332"/>
        <end position="354"/>
    </location>
</feature>
<dbReference type="InterPro" id="IPR014550">
    <property type="entry name" value="UCP028704_OpgC"/>
</dbReference>
<dbReference type="PANTHER" id="PTHR38592">
    <property type="entry name" value="BLL4819 PROTEIN"/>
    <property type="match status" value="1"/>
</dbReference>
<feature type="transmembrane region" description="Helical" evidence="1">
    <location>
        <begin position="298"/>
        <end position="326"/>
    </location>
</feature>
<dbReference type="Proteomes" id="UP000236884">
    <property type="component" value="Chromosome"/>
</dbReference>
<dbReference type="KEGG" id="vgo:GJW-30_1_01661"/>
<protein>
    <submittedName>
        <fullName evidence="2">OpgC protein</fullName>
    </submittedName>
</protein>
<dbReference type="RefSeq" id="WP_096354098.1">
    <property type="nucleotide sequence ID" value="NZ_AP014946.1"/>
</dbReference>
<organism evidence="2 3">
    <name type="scientific">Variibacter gotjawalensis</name>
    <dbReference type="NCBI Taxonomy" id="1333996"/>
    <lineage>
        <taxon>Bacteria</taxon>
        <taxon>Pseudomonadati</taxon>
        <taxon>Pseudomonadota</taxon>
        <taxon>Alphaproteobacteria</taxon>
        <taxon>Hyphomicrobiales</taxon>
        <taxon>Nitrobacteraceae</taxon>
        <taxon>Variibacter</taxon>
    </lineage>
</organism>
<reference evidence="2 3" key="1">
    <citation type="submission" date="2015-08" db="EMBL/GenBank/DDBJ databases">
        <title>Investigation of the bacterial diversity of lava forest soil.</title>
        <authorList>
            <person name="Lee J.S."/>
        </authorList>
    </citation>
    <scope>NUCLEOTIDE SEQUENCE [LARGE SCALE GENOMIC DNA]</scope>
    <source>
        <strain evidence="2 3">GJW-30</strain>
    </source>
</reference>
<accession>A0A0S3PT83</accession>
<dbReference type="OrthoDB" id="9775975at2"/>
<feature type="transmembrane region" description="Helical" evidence="1">
    <location>
        <begin position="163"/>
        <end position="183"/>
    </location>
</feature>
<dbReference type="Pfam" id="PF10129">
    <property type="entry name" value="OpgC_C"/>
    <property type="match status" value="1"/>
</dbReference>
<evidence type="ECO:0000313" key="3">
    <source>
        <dbReference type="Proteomes" id="UP000236884"/>
    </source>
</evidence>
<sequence length="381" mass="41377">MQPVKRPRDKRLDVFRGLCMLIIFIAHTPANPWLAWIPARFGFSSATELFVFGSGFASAVAFGGTFTRSGFWNGTLRIAYRIWQLYWAHIALFVVLAGISVLIAPEGSHAAQAISYLMSAPGAAVAGLVTLTFVPALLDILPLYIVVLALVPVMMAARRLHPVAPFALSAALYAATFLFGLAMPGHSNNGGPWFFNPFAWQLLFFMGYAIGLGWWTPPALNKRWLVWLAAVIVIVSVPFNFWAFTDAFPALIDWQARALPLNTWTNVHPVRIIHFLALAYLTLSLLDKARWLLDTQPAKVLTLVGTQSLPAFLACTALAWIAGIALDLWGTGYLVVALVNLAGLGGVVAAAAIAKVFKSEPWTKAKDVPSPAPRVTAPAPM</sequence>